<evidence type="ECO:0000313" key="2">
    <source>
        <dbReference type="EMBL" id="KAF6395421.1"/>
    </source>
</evidence>
<gene>
    <name evidence="2" type="ORF">HJG63_009977</name>
</gene>
<reference evidence="2 3" key="1">
    <citation type="journal article" date="2020" name="Nature">
        <title>Six reference-quality genomes reveal evolution of bat adaptations.</title>
        <authorList>
            <person name="Jebb D."/>
            <person name="Huang Z."/>
            <person name="Pippel M."/>
            <person name="Hughes G.M."/>
            <person name="Lavrichenko K."/>
            <person name="Devanna P."/>
            <person name="Winkler S."/>
            <person name="Jermiin L.S."/>
            <person name="Skirmuntt E.C."/>
            <person name="Katzourakis A."/>
            <person name="Burkitt-Gray L."/>
            <person name="Ray D.A."/>
            <person name="Sullivan K.A.M."/>
            <person name="Roscito J.G."/>
            <person name="Kirilenko B.M."/>
            <person name="Davalos L.M."/>
            <person name="Corthals A.P."/>
            <person name="Power M.L."/>
            <person name="Jones G."/>
            <person name="Ransome R.D."/>
            <person name="Dechmann D.K.N."/>
            <person name="Locatelli A.G."/>
            <person name="Puechmaille S.J."/>
            <person name="Fedrigo O."/>
            <person name="Jarvis E.D."/>
            <person name="Hiller M."/>
            <person name="Vernes S.C."/>
            <person name="Myers E.W."/>
            <person name="Teeling E.C."/>
        </authorList>
    </citation>
    <scope>NUCLEOTIDE SEQUENCE [LARGE SCALE GENOMIC DNA]</scope>
    <source>
        <strain evidence="2">MRouAeg1</strain>
        <tissue evidence="2">Muscle</tissue>
    </source>
</reference>
<feature type="region of interest" description="Disordered" evidence="1">
    <location>
        <begin position="136"/>
        <end position="172"/>
    </location>
</feature>
<dbReference type="EMBL" id="JACASE010000018">
    <property type="protein sequence ID" value="KAF6395421.1"/>
    <property type="molecule type" value="Genomic_DNA"/>
</dbReference>
<evidence type="ECO:0000256" key="1">
    <source>
        <dbReference type="SAM" id="MobiDB-lite"/>
    </source>
</evidence>
<feature type="region of interest" description="Disordered" evidence="1">
    <location>
        <begin position="43"/>
        <end position="65"/>
    </location>
</feature>
<organism evidence="2 3">
    <name type="scientific">Rousettus aegyptiacus</name>
    <name type="common">Egyptian fruit bat</name>
    <name type="synonym">Pteropus aegyptiacus</name>
    <dbReference type="NCBI Taxonomy" id="9407"/>
    <lineage>
        <taxon>Eukaryota</taxon>
        <taxon>Metazoa</taxon>
        <taxon>Chordata</taxon>
        <taxon>Craniata</taxon>
        <taxon>Vertebrata</taxon>
        <taxon>Euteleostomi</taxon>
        <taxon>Mammalia</taxon>
        <taxon>Eutheria</taxon>
        <taxon>Laurasiatheria</taxon>
        <taxon>Chiroptera</taxon>
        <taxon>Yinpterochiroptera</taxon>
        <taxon>Pteropodoidea</taxon>
        <taxon>Pteropodidae</taxon>
        <taxon>Rousettinae</taxon>
        <taxon>Rousettus</taxon>
    </lineage>
</organism>
<feature type="compositionally biased region" description="Gly residues" evidence="1">
    <location>
        <begin position="51"/>
        <end position="64"/>
    </location>
</feature>
<proteinExistence type="predicted"/>
<comment type="caution">
    <text evidence="2">The sequence shown here is derived from an EMBL/GenBank/DDBJ whole genome shotgun (WGS) entry which is preliminary data.</text>
</comment>
<sequence>MSRGAGQHPTCTPGWLASWPMCLHFSGPTWIPGSQGALPLSGARGAPSPGGVEGPVHGAGGSAGPSGKLLCSLQMGLRAAAASRRPQARSAPDRAARVPPASGVFRPSSAPSRPGFTGVAFCSPSAQRLFGAEIRGQGTSSEQAHGTAVPSEGAERGATGPGAGPAWVSPGRCTPQARWAHDGGIASATGLV</sequence>
<protein>
    <submittedName>
        <fullName evidence="2">Uncharacterized protein</fullName>
    </submittedName>
</protein>
<evidence type="ECO:0000313" key="3">
    <source>
        <dbReference type="Proteomes" id="UP000593571"/>
    </source>
</evidence>
<dbReference type="Proteomes" id="UP000593571">
    <property type="component" value="Unassembled WGS sequence"/>
</dbReference>
<feature type="compositionally biased region" description="Low complexity" evidence="1">
    <location>
        <begin position="81"/>
        <end position="90"/>
    </location>
</feature>
<keyword evidence="3" id="KW-1185">Reference proteome</keyword>
<feature type="region of interest" description="Disordered" evidence="1">
    <location>
        <begin position="81"/>
        <end position="112"/>
    </location>
</feature>
<dbReference type="AlphaFoldDB" id="A0A7J8BA88"/>
<accession>A0A7J8BA88</accession>
<name>A0A7J8BA88_ROUAE</name>